<dbReference type="InterPro" id="IPR012348">
    <property type="entry name" value="RNR-like"/>
</dbReference>
<keyword evidence="3" id="KW-1185">Reference proteome</keyword>
<name>A0ABS4Y6U3_9ACTN</name>
<dbReference type="Pfam" id="PF11583">
    <property type="entry name" value="AurF"/>
    <property type="match status" value="1"/>
</dbReference>
<feature type="compositionally biased region" description="Basic and acidic residues" evidence="1">
    <location>
        <begin position="1"/>
        <end position="10"/>
    </location>
</feature>
<dbReference type="GeneID" id="91570586"/>
<organism evidence="2 3">
    <name type="scientific">Streptomyces syringium</name>
    <dbReference type="NCBI Taxonomy" id="76729"/>
    <lineage>
        <taxon>Bacteria</taxon>
        <taxon>Bacillati</taxon>
        <taxon>Actinomycetota</taxon>
        <taxon>Actinomycetes</taxon>
        <taxon>Kitasatosporales</taxon>
        <taxon>Streptomycetaceae</taxon>
        <taxon>Streptomyces</taxon>
    </lineage>
</organism>
<proteinExistence type="predicted"/>
<protein>
    <recommendedName>
        <fullName evidence="4">p-aminobenzoate N-oxygenase AurF</fullName>
    </recommendedName>
</protein>
<evidence type="ECO:0008006" key="4">
    <source>
        <dbReference type="Google" id="ProtNLM"/>
    </source>
</evidence>
<reference evidence="2 3" key="1">
    <citation type="submission" date="2021-03" db="EMBL/GenBank/DDBJ databases">
        <title>Sequencing the genomes of 1000 actinobacteria strains.</title>
        <authorList>
            <person name="Klenk H.-P."/>
        </authorList>
    </citation>
    <scope>NUCLEOTIDE SEQUENCE [LARGE SCALE GENOMIC DNA]</scope>
    <source>
        <strain evidence="2 3">DSM 41480</strain>
    </source>
</reference>
<dbReference type="InterPro" id="IPR025859">
    <property type="entry name" value="AurF/CmlI"/>
</dbReference>
<sequence>MKSDNPKRPDGVTAGIPAGIPDGVPDGVPDHDENDPAEHAVIVRLAGNWHRRAAVKREEPELDELFDVDKLDYPERILPFREHPTYLALGPEERSRLLSWAWVAYNRTTVLLEGQVVNPAFQLALDGWFPSLGGEKLQRSVAQAMVDEQYHTLMHMNASAVTRRRRREAFPDAALPLPRVAREHARLRDSWPEQWQRSLTTLGFATVAEISINAYLNLIADDTEIQPVNSATVRIHNRDEYCHASISTVLAEQVYGDLDEKGRRFFLDSLVAGLDGFVANDFATWHRIMDQTGLPGGHEMLHDIESATGKRPLIHDYSGLRGLAERLGVEDDLEFDWSRTITDSEPAPLT</sequence>
<comment type="caution">
    <text evidence="2">The sequence shown here is derived from an EMBL/GenBank/DDBJ whole genome shotgun (WGS) entry which is preliminary data.</text>
</comment>
<evidence type="ECO:0000256" key="1">
    <source>
        <dbReference type="SAM" id="MobiDB-lite"/>
    </source>
</evidence>
<gene>
    <name evidence="2" type="ORF">JO379_003709</name>
</gene>
<evidence type="ECO:0000313" key="3">
    <source>
        <dbReference type="Proteomes" id="UP001519291"/>
    </source>
</evidence>
<accession>A0ABS4Y6U3</accession>
<evidence type="ECO:0000313" key="2">
    <source>
        <dbReference type="EMBL" id="MBP2404240.1"/>
    </source>
</evidence>
<feature type="compositionally biased region" description="Low complexity" evidence="1">
    <location>
        <begin position="14"/>
        <end position="27"/>
    </location>
</feature>
<dbReference type="Gene3D" id="1.10.620.20">
    <property type="entry name" value="Ribonucleotide Reductase, subunit A"/>
    <property type="match status" value="1"/>
</dbReference>
<dbReference type="Proteomes" id="UP001519291">
    <property type="component" value="Unassembled WGS sequence"/>
</dbReference>
<feature type="region of interest" description="Disordered" evidence="1">
    <location>
        <begin position="1"/>
        <end position="35"/>
    </location>
</feature>
<dbReference type="EMBL" id="JAGIOH010000001">
    <property type="protein sequence ID" value="MBP2404240.1"/>
    <property type="molecule type" value="Genomic_DNA"/>
</dbReference>
<dbReference type="RefSeq" id="WP_130878351.1">
    <property type="nucleotide sequence ID" value="NZ_JAGIOH010000001.1"/>
</dbReference>